<dbReference type="EMBL" id="JAALFG010000002">
    <property type="protein sequence ID" value="NGP18179.1"/>
    <property type="molecule type" value="Genomic_DNA"/>
</dbReference>
<gene>
    <name evidence="2" type="ORF">G5575_11350</name>
</gene>
<evidence type="ECO:0000313" key="2">
    <source>
        <dbReference type="EMBL" id="NGP18179.1"/>
    </source>
</evidence>
<feature type="chain" id="PRO_5026908741" evidence="1">
    <location>
        <begin position="22"/>
        <end position="109"/>
    </location>
</feature>
<feature type="signal peptide" evidence="1">
    <location>
        <begin position="1"/>
        <end position="21"/>
    </location>
</feature>
<evidence type="ECO:0000256" key="1">
    <source>
        <dbReference type="SAM" id="SignalP"/>
    </source>
</evidence>
<keyword evidence="1" id="KW-0732">Signal</keyword>
<organism evidence="2 3">
    <name type="scientific">Devosia aurantiaca</name>
    <dbReference type="NCBI Taxonomy" id="2714858"/>
    <lineage>
        <taxon>Bacteria</taxon>
        <taxon>Pseudomonadati</taxon>
        <taxon>Pseudomonadota</taxon>
        <taxon>Alphaproteobacteria</taxon>
        <taxon>Hyphomicrobiales</taxon>
        <taxon>Devosiaceae</taxon>
        <taxon>Devosia</taxon>
    </lineage>
</organism>
<dbReference type="Proteomes" id="UP000474802">
    <property type="component" value="Unassembled WGS sequence"/>
</dbReference>
<name>A0A6M1SE92_9HYPH</name>
<comment type="caution">
    <text evidence="2">The sequence shown here is derived from an EMBL/GenBank/DDBJ whole genome shotgun (WGS) entry which is preliminary data.</text>
</comment>
<sequence>MRHILSAALLLVLASPLPATAQSDWPAEKCRLYEGYWTEALERFGSDDLNYNFIAANENFIAAGCSEKGTACPRSTQELDIANALSILMINAGAASTFLPFHCPLESGD</sequence>
<accession>A0A6M1SE92</accession>
<dbReference type="RefSeq" id="WP_164534407.1">
    <property type="nucleotide sequence ID" value="NZ_JAALFG010000002.1"/>
</dbReference>
<dbReference type="AlphaFoldDB" id="A0A6M1SE92"/>
<reference evidence="2 3" key="1">
    <citation type="submission" date="2020-02" db="EMBL/GenBank/DDBJ databases">
        <authorList>
            <person name="Khan S.A."/>
            <person name="Jeon C.O."/>
            <person name="Chun B.H."/>
        </authorList>
    </citation>
    <scope>NUCLEOTIDE SEQUENCE [LARGE SCALE GENOMIC DNA]</scope>
    <source>
        <strain evidence="2 3">H239</strain>
    </source>
</reference>
<evidence type="ECO:0000313" key="3">
    <source>
        <dbReference type="Proteomes" id="UP000474802"/>
    </source>
</evidence>
<reference evidence="2 3" key="2">
    <citation type="submission" date="2020-03" db="EMBL/GenBank/DDBJ databases">
        <title>Devosia chinhatensis sp. nov., isolated from a hexachlorocyclohexane (HCH) dump site in India.</title>
        <authorList>
            <person name="Kumar M."/>
            <person name="Lal R."/>
        </authorList>
    </citation>
    <scope>NUCLEOTIDE SEQUENCE [LARGE SCALE GENOMIC DNA]</scope>
    <source>
        <strain evidence="2 3">H239</strain>
    </source>
</reference>
<protein>
    <submittedName>
        <fullName evidence="2">Uncharacterized protein</fullName>
    </submittedName>
</protein>
<keyword evidence="3" id="KW-1185">Reference proteome</keyword>
<proteinExistence type="predicted"/>